<name>A0A0F9EIX1_9ZZZZ</name>
<gene>
    <name evidence="1" type="ORF">LCGC14_2069730</name>
</gene>
<accession>A0A0F9EIX1</accession>
<evidence type="ECO:0000313" key="1">
    <source>
        <dbReference type="EMBL" id="KKL73954.1"/>
    </source>
</evidence>
<reference evidence="1" key="1">
    <citation type="journal article" date="2015" name="Nature">
        <title>Complex archaea that bridge the gap between prokaryotes and eukaryotes.</title>
        <authorList>
            <person name="Spang A."/>
            <person name="Saw J.H."/>
            <person name="Jorgensen S.L."/>
            <person name="Zaremba-Niedzwiedzka K."/>
            <person name="Martijn J."/>
            <person name="Lind A.E."/>
            <person name="van Eijk R."/>
            <person name="Schleper C."/>
            <person name="Guy L."/>
            <person name="Ettema T.J."/>
        </authorList>
    </citation>
    <scope>NUCLEOTIDE SEQUENCE</scope>
</reference>
<dbReference type="AlphaFoldDB" id="A0A0F9EIX1"/>
<sequence length="147" mass="16753">MMKWIIPAIVVIAIAAFAVIVVFDEPERELLGPPGTWEEIAGTNGILYHKESLRREGNMVYATLRNENPSALETLKATGILFEAAFYCNRNKVRTLSRTIRFEDGAIEAYDKNHLETNPDSDKLNETPDLMDISTTQDLRLAYWRFC</sequence>
<proteinExistence type="predicted"/>
<comment type="caution">
    <text evidence="1">The sequence shown here is derived from an EMBL/GenBank/DDBJ whole genome shotgun (WGS) entry which is preliminary data.</text>
</comment>
<protein>
    <submittedName>
        <fullName evidence="1">Uncharacterized protein</fullName>
    </submittedName>
</protein>
<organism evidence="1">
    <name type="scientific">marine sediment metagenome</name>
    <dbReference type="NCBI Taxonomy" id="412755"/>
    <lineage>
        <taxon>unclassified sequences</taxon>
        <taxon>metagenomes</taxon>
        <taxon>ecological metagenomes</taxon>
    </lineage>
</organism>
<dbReference type="EMBL" id="LAZR01024803">
    <property type="protein sequence ID" value="KKL73954.1"/>
    <property type="molecule type" value="Genomic_DNA"/>
</dbReference>